<keyword evidence="2" id="KW-0805">Transcription regulation</keyword>
<evidence type="ECO:0000256" key="3">
    <source>
        <dbReference type="ARBA" id="ARBA00023125"/>
    </source>
</evidence>
<evidence type="ECO:0000313" key="7">
    <source>
        <dbReference type="Proteomes" id="UP000218151"/>
    </source>
</evidence>
<dbReference type="Pfam" id="PF03466">
    <property type="entry name" value="LysR_substrate"/>
    <property type="match status" value="1"/>
</dbReference>
<dbReference type="SUPFAM" id="SSF53850">
    <property type="entry name" value="Periplasmic binding protein-like II"/>
    <property type="match status" value="1"/>
</dbReference>
<dbReference type="OrthoDB" id="9798121at2"/>
<proteinExistence type="inferred from homology"/>
<name>A0A2A2SKM3_9SPHN</name>
<protein>
    <submittedName>
        <fullName evidence="6">LysR family transcriptional regulator</fullName>
    </submittedName>
</protein>
<dbReference type="EMBL" id="NSLI01000001">
    <property type="protein sequence ID" value="PAX09768.1"/>
    <property type="molecule type" value="Genomic_DNA"/>
</dbReference>
<dbReference type="PANTHER" id="PTHR30537:SF3">
    <property type="entry name" value="TRANSCRIPTIONAL REGULATORY PROTEIN"/>
    <property type="match status" value="1"/>
</dbReference>
<keyword evidence="4" id="KW-0804">Transcription</keyword>
<evidence type="ECO:0000256" key="1">
    <source>
        <dbReference type="ARBA" id="ARBA00009437"/>
    </source>
</evidence>
<dbReference type="SUPFAM" id="SSF46785">
    <property type="entry name" value="Winged helix' DNA-binding domain"/>
    <property type="match status" value="1"/>
</dbReference>
<dbReference type="PROSITE" id="PS50931">
    <property type="entry name" value="HTH_LYSR"/>
    <property type="match status" value="1"/>
</dbReference>
<dbReference type="InterPro" id="IPR036388">
    <property type="entry name" value="WH-like_DNA-bd_sf"/>
</dbReference>
<dbReference type="InterPro" id="IPR000847">
    <property type="entry name" value="LysR_HTH_N"/>
</dbReference>
<sequence length="297" mass="31827">MLDWDDLRHFLAVAETGSTLAAGRRLRVSQTTAARRVAALEEALGLQLFDRRQAGYALTPAGEALLDRARAVAHAAGDFADAAGALARDAGGEVRVTAAAIIATTIMPPILRDLHHAHPAISIELDGSDELRDLAAGAADVAVRTGGPPDGPGLVARRLCDDEWTVYCSRGYAAEHGRPERRRDLPGHEFIGGGEPGVWRIYQSWLQANDLEAAVAMRHSTTTGLLAAVRSGAGLAVLPCLVADQDPDLVRCLRPLPKPERGLWLITHERLRRTPRVRTVLDFLAARLHALARASAG</sequence>
<dbReference type="RefSeq" id="WP_095996874.1">
    <property type="nucleotide sequence ID" value="NZ_NSLI01000001.1"/>
</dbReference>
<evidence type="ECO:0000313" key="6">
    <source>
        <dbReference type="EMBL" id="PAX09768.1"/>
    </source>
</evidence>
<comment type="similarity">
    <text evidence="1">Belongs to the LysR transcriptional regulatory family.</text>
</comment>
<feature type="domain" description="HTH lysR-type" evidence="5">
    <location>
        <begin position="2"/>
        <end position="59"/>
    </location>
</feature>
<dbReference type="InterPro" id="IPR036390">
    <property type="entry name" value="WH_DNA-bd_sf"/>
</dbReference>
<comment type="caution">
    <text evidence="6">The sequence shown here is derived from an EMBL/GenBank/DDBJ whole genome shotgun (WGS) entry which is preliminary data.</text>
</comment>
<dbReference type="InterPro" id="IPR058163">
    <property type="entry name" value="LysR-type_TF_proteobact-type"/>
</dbReference>
<dbReference type="Gene3D" id="1.10.10.10">
    <property type="entry name" value="Winged helix-like DNA-binding domain superfamily/Winged helix DNA-binding domain"/>
    <property type="match status" value="1"/>
</dbReference>
<keyword evidence="7" id="KW-1185">Reference proteome</keyword>
<dbReference type="GO" id="GO:0003700">
    <property type="term" value="F:DNA-binding transcription factor activity"/>
    <property type="evidence" value="ECO:0007669"/>
    <property type="project" value="InterPro"/>
</dbReference>
<evidence type="ECO:0000256" key="4">
    <source>
        <dbReference type="ARBA" id="ARBA00023163"/>
    </source>
</evidence>
<dbReference type="Gene3D" id="3.40.190.290">
    <property type="match status" value="1"/>
</dbReference>
<dbReference type="Proteomes" id="UP000218151">
    <property type="component" value="Unassembled WGS sequence"/>
</dbReference>
<evidence type="ECO:0000259" key="5">
    <source>
        <dbReference type="PROSITE" id="PS50931"/>
    </source>
</evidence>
<dbReference type="PANTHER" id="PTHR30537">
    <property type="entry name" value="HTH-TYPE TRANSCRIPTIONAL REGULATOR"/>
    <property type="match status" value="1"/>
</dbReference>
<keyword evidence="3" id="KW-0238">DNA-binding</keyword>
<evidence type="ECO:0000256" key="2">
    <source>
        <dbReference type="ARBA" id="ARBA00023015"/>
    </source>
</evidence>
<dbReference type="InterPro" id="IPR005119">
    <property type="entry name" value="LysR_subst-bd"/>
</dbReference>
<dbReference type="Pfam" id="PF00126">
    <property type="entry name" value="HTH_1"/>
    <property type="match status" value="1"/>
</dbReference>
<dbReference type="GO" id="GO:0043565">
    <property type="term" value="F:sequence-specific DNA binding"/>
    <property type="evidence" value="ECO:0007669"/>
    <property type="project" value="TreeGrafter"/>
</dbReference>
<gene>
    <name evidence="6" type="ORF">CKY28_00845</name>
</gene>
<accession>A0A2A2SKM3</accession>
<reference evidence="7" key="1">
    <citation type="submission" date="2017-09" db="EMBL/GenBank/DDBJ databases">
        <authorList>
            <person name="Feng G."/>
            <person name="Zhu H."/>
        </authorList>
    </citation>
    <scope>NUCLEOTIDE SEQUENCE [LARGE SCALE GENOMIC DNA]</scope>
    <source>
        <strain evidence="7">1PNM-20</strain>
    </source>
</reference>
<dbReference type="AlphaFoldDB" id="A0A2A2SKM3"/>
<organism evidence="6 7">
    <name type="scientific">Sphingomonas lenta</name>
    <dbReference type="NCBI Taxonomy" id="1141887"/>
    <lineage>
        <taxon>Bacteria</taxon>
        <taxon>Pseudomonadati</taxon>
        <taxon>Pseudomonadota</taxon>
        <taxon>Alphaproteobacteria</taxon>
        <taxon>Sphingomonadales</taxon>
        <taxon>Sphingomonadaceae</taxon>
        <taxon>Sphingomonas</taxon>
    </lineage>
</organism>
<dbReference type="GO" id="GO:0006351">
    <property type="term" value="P:DNA-templated transcription"/>
    <property type="evidence" value="ECO:0007669"/>
    <property type="project" value="TreeGrafter"/>
</dbReference>